<protein>
    <submittedName>
        <fullName evidence="1">Uncharacterized protein</fullName>
    </submittedName>
</protein>
<reference evidence="1" key="1">
    <citation type="submission" date="2022-11" db="EMBL/GenBank/DDBJ databases">
        <authorList>
            <person name="Hyden B.L."/>
            <person name="Feng K."/>
            <person name="Yates T."/>
            <person name="Jawdy S."/>
            <person name="Smart L.B."/>
            <person name="Muchero W."/>
        </authorList>
    </citation>
    <scope>NUCLEOTIDE SEQUENCE</scope>
    <source>
        <tissue evidence="1">Shoot tip</tissue>
    </source>
</reference>
<evidence type="ECO:0000313" key="2">
    <source>
        <dbReference type="Proteomes" id="UP001151532"/>
    </source>
</evidence>
<organism evidence="1 2">
    <name type="scientific">Salix purpurea</name>
    <name type="common">Purple osier willow</name>
    <dbReference type="NCBI Taxonomy" id="77065"/>
    <lineage>
        <taxon>Eukaryota</taxon>
        <taxon>Viridiplantae</taxon>
        <taxon>Streptophyta</taxon>
        <taxon>Embryophyta</taxon>
        <taxon>Tracheophyta</taxon>
        <taxon>Spermatophyta</taxon>
        <taxon>Magnoliopsida</taxon>
        <taxon>eudicotyledons</taxon>
        <taxon>Gunneridae</taxon>
        <taxon>Pentapetalae</taxon>
        <taxon>rosids</taxon>
        <taxon>fabids</taxon>
        <taxon>Malpighiales</taxon>
        <taxon>Salicaceae</taxon>
        <taxon>Saliceae</taxon>
        <taxon>Salix</taxon>
    </lineage>
</organism>
<keyword evidence="2" id="KW-1185">Reference proteome</keyword>
<evidence type="ECO:0000313" key="1">
    <source>
        <dbReference type="EMBL" id="KAJ6727064.1"/>
    </source>
</evidence>
<proteinExistence type="predicted"/>
<comment type="caution">
    <text evidence="1">The sequence shown here is derived from an EMBL/GenBank/DDBJ whole genome shotgun (WGS) entry which is preliminary data.</text>
</comment>
<sequence length="17" mass="1604">MSGKGEGPAIGIDLGTT</sequence>
<dbReference type="Proteomes" id="UP001151532">
    <property type="component" value="Chromosome 8"/>
</dbReference>
<reference evidence="1" key="2">
    <citation type="journal article" date="2023" name="Int. J. Mol. Sci.">
        <title>De Novo Assembly and Annotation of 11 Diverse Shrub Willow (Salix) Genomes Reveals Novel Gene Organization in Sex-Linked Regions.</title>
        <authorList>
            <person name="Hyden B."/>
            <person name="Feng K."/>
            <person name="Yates T.B."/>
            <person name="Jawdy S."/>
            <person name="Cereghino C."/>
            <person name="Smart L.B."/>
            <person name="Muchero W."/>
        </authorList>
    </citation>
    <scope>NUCLEOTIDE SEQUENCE</scope>
    <source>
        <tissue evidence="1">Shoot tip</tissue>
    </source>
</reference>
<gene>
    <name evidence="1" type="ORF">OIU79_005074</name>
</gene>
<accession>A0A9Q0ZA26</accession>
<name>A0A9Q0ZA26_SALPP</name>
<dbReference type="AlphaFoldDB" id="A0A9Q0ZA26"/>
<feature type="non-terminal residue" evidence="1">
    <location>
        <position position="17"/>
    </location>
</feature>
<dbReference type="EMBL" id="JAPFFK010000013">
    <property type="protein sequence ID" value="KAJ6727064.1"/>
    <property type="molecule type" value="Genomic_DNA"/>
</dbReference>